<dbReference type="SUPFAM" id="SSF55729">
    <property type="entry name" value="Acyl-CoA N-acyltransferases (Nat)"/>
    <property type="match status" value="1"/>
</dbReference>
<evidence type="ECO:0000313" key="2">
    <source>
        <dbReference type="EMBL" id="SHF70876.1"/>
    </source>
</evidence>
<name>A0A1M5DVC5_9BACT</name>
<dbReference type="Gene3D" id="3.40.630.30">
    <property type="match status" value="1"/>
</dbReference>
<keyword evidence="2" id="KW-0808">Transferase</keyword>
<dbReference type="AlphaFoldDB" id="A0A1M5DVC5"/>
<gene>
    <name evidence="2" type="ORF">SAMN02745206_02510</name>
</gene>
<dbReference type="Proteomes" id="UP000184076">
    <property type="component" value="Unassembled WGS sequence"/>
</dbReference>
<proteinExistence type="predicted"/>
<dbReference type="RefSeq" id="WP_073039993.1">
    <property type="nucleotide sequence ID" value="NZ_FQVB01000025.1"/>
</dbReference>
<keyword evidence="3" id="KW-1185">Reference proteome</keyword>
<dbReference type="EMBL" id="FQVB01000025">
    <property type="protein sequence ID" value="SHF70876.1"/>
    <property type="molecule type" value="Genomic_DNA"/>
</dbReference>
<organism evidence="2 3">
    <name type="scientific">Desulfacinum infernum DSM 9756</name>
    <dbReference type="NCBI Taxonomy" id="1121391"/>
    <lineage>
        <taxon>Bacteria</taxon>
        <taxon>Pseudomonadati</taxon>
        <taxon>Thermodesulfobacteriota</taxon>
        <taxon>Syntrophobacteria</taxon>
        <taxon>Syntrophobacterales</taxon>
        <taxon>Syntrophobacteraceae</taxon>
        <taxon>Desulfacinum</taxon>
    </lineage>
</organism>
<dbReference type="CDD" id="cd04301">
    <property type="entry name" value="NAT_SF"/>
    <property type="match status" value="1"/>
</dbReference>
<protein>
    <submittedName>
        <fullName evidence="2">Protein N-acetyltransferase, RimJ/RimL family</fullName>
    </submittedName>
</protein>
<evidence type="ECO:0000313" key="3">
    <source>
        <dbReference type="Proteomes" id="UP000184076"/>
    </source>
</evidence>
<dbReference type="STRING" id="1121391.SAMN02745206_02510"/>
<dbReference type="PROSITE" id="PS51186">
    <property type="entry name" value="GNAT"/>
    <property type="match status" value="1"/>
</dbReference>
<sequence length="187" mass="21347">MFGSKEARLKDGTKVTIRPMTVEDEAALFAFFQGLPDELLLYIRHNVRDPEVVHHWVQELDYSRVIPLLAWVDEEVAADVTLHRIPYGWKRHIGEVRTVVSPKYQNRGLATMMLNEVVELASEIGLEKLWAEIPLDSVGAIRAFRNAGFGCKAVIEGLVKDIHQRNVDILIMVCDVTAHYDPRWSKN</sequence>
<feature type="domain" description="N-acetyltransferase" evidence="1">
    <location>
        <begin position="15"/>
        <end position="177"/>
    </location>
</feature>
<dbReference type="InterPro" id="IPR000182">
    <property type="entry name" value="GNAT_dom"/>
</dbReference>
<evidence type="ECO:0000259" key="1">
    <source>
        <dbReference type="PROSITE" id="PS51186"/>
    </source>
</evidence>
<dbReference type="Pfam" id="PF00583">
    <property type="entry name" value="Acetyltransf_1"/>
    <property type="match status" value="1"/>
</dbReference>
<dbReference type="InterPro" id="IPR016181">
    <property type="entry name" value="Acyl_CoA_acyltransferase"/>
</dbReference>
<reference evidence="3" key="1">
    <citation type="submission" date="2016-11" db="EMBL/GenBank/DDBJ databases">
        <authorList>
            <person name="Varghese N."/>
            <person name="Submissions S."/>
        </authorList>
    </citation>
    <scope>NUCLEOTIDE SEQUENCE [LARGE SCALE GENOMIC DNA]</scope>
    <source>
        <strain evidence="3">DSM 9756</strain>
    </source>
</reference>
<dbReference type="GO" id="GO:0016747">
    <property type="term" value="F:acyltransferase activity, transferring groups other than amino-acyl groups"/>
    <property type="evidence" value="ECO:0007669"/>
    <property type="project" value="InterPro"/>
</dbReference>
<accession>A0A1M5DVC5</accession>